<evidence type="ECO:0000313" key="2">
    <source>
        <dbReference type="EMBL" id="EAY20564.1"/>
    </source>
</evidence>
<dbReference type="OrthoDB" id="296793at2759"/>
<evidence type="ECO:0000313" key="3">
    <source>
        <dbReference type="Proteomes" id="UP000001542"/>
    </source>
</evidence>
<dbReference type="Pfam" id="PF04136">
    <property type="entry name" value="COG3_N"/>
    <property type="match status" value="1"/>
</dbReference>
<dbReference type="EMBL" id="DS113197">
    <property type="protein sequence ID" value="EAY20564.1"/>
    <property type="molecule type" value="Genomic_DNA"/>
</dbReference>
<reference evidence="2" key="1">
    <citation type="submission" date="2006-10" db="EMBL/GenBank/DDBJ databases">
        <authorList>
            <person name="Amadeo P."/>
            <person name="Zhao Q."/>
            <person name="Wortman J."/>
            <person name="Fraser-Liggett C."/>
            <person name="Carlton J."/>
        </authorList>
    </citation>
    <scope>NUCLEOTIDE SEQUENCE</scope>
    <source>
        <strain evidence="2">G3</strain>
    </source>
</reference>
<accession>A2DGG8</accession>
<dbReference type="AlphaFoldDB" id="A2DGG8"/>
<name>A2DGG8_TRIV3</name>
<proteinExistence type="predicted"/>
<dbReference type="InterPro" id="IPR048320">
    <property type="entry name" value="COG3_N"/>
</dbReference>
<dbReference type="InParanoid" id="A2DGG8"/>
<dbReference type="PANTHER" id="PTHR13302">
    <property type="entry name" value="CONSERVED OLIGOMERIC GOLGI COMPLEX COMPONENT 3"/>
    <property type="match status" value="1"/>
</dbReference>
<dbReference type="KEGG" id="tva:5466103"/>
<dbReference type="RefSeq" id="XP_001581550.1">
    <property type="nucleotide sequence ID" value="XM_001581500.1"/>
</dbReference>
<feature type="domain" description="Conserved oligomeric Golgi complex subunit 3 N-terminal" evidence="1">
    <location>
        <begin position="54"/>
        <end position="189"/>
    </location>
</feature>
<dbReference type="GO" id="GO:0016020">
    <property type="term" value="C:membrane"/>
    <property type="evidence" value="ECO:0007669"/>
    <property type="project" value="InterPro"/>
</dbReference>
<sequence length="543" mass="63189">MDVDLPLEWRIAVETIRSDPLSYGSDGQSGTSNSFEKILEKEDSTQSPPIELTPLERQIQKANFVANNIQNCVEQLTLAEKKRSDISSYAELILGGSESYSSQIHYINTFVQSIDLFLPYFDSIEKLMLDFMHGVNIDLGASFENIEYCMKFFKFNENFKDSKNYEIKAQSLLNKLESSAKRYINSEFEKITTSNNATYDEIIVVIYNQFISQTESIRNLYKLCEKSVSFSSFLNIYSNTRIRLLEPLLKQILDDLGNNDQACYRILELCNKEYELFRRFFNVDENLYNQSIMKIIEWIFQIFNQYLIKISQPSILIKLCKIFQKLIKNDDNIHMITKNHMKSTLATLKERLVFRLEASELQIISAKELYETFSDLLELFPSEICEDIIANQLEMYIKVVSNSDYLSKLNQTEISIYFLYEMKYLQLCFDYVNNNTSNTEYEVGIEPLLCLLANYLHVQAQNISPNPKKVFLSNFFSMKSKTKTRDCSTILADLSSQICKKLKLEKENVTSISEIKIECPSLPPEIFKDPNFITYLDSIINTY</sequence>
<dbReference type="FunCoup" id="A2DGG8">
    <property type="interactions" value="635"/>
</dbReference>
<dbReference type="GO" id="GO:0017119">
    <property type="term" value="C:Golgi transport complex"/>
    <property type="evidence" value="ECO:0000318"/>
    <property type="project" value="GO_Central"/>
</dbReference>
<dbReference type="InterPro" id="IPR007265">
    <property type="entry name" value="COG_su3"/>
</dbReference>
<dbReference type="GO" id="GO:0006886">
    <property type="term" value="P:intracellular protein transport"/>
    <property type="evidence" value="ECO:0007669"/>
    <property type="project" value="InterPro"/>
</dbReference>
<dbReference type="GO" id="GO:0006891">
    <property type="term" value="P:intra-Golgi vesicle-mediated transport"/>
    <property type="evidence" value="ECO:0000318"/>
    <property type="project" value="GO_Central"/>
</dbReference>
<dbReference type="Proteomes" id="UP000001542">
    <property type="component" value="Unassembled WGS sequence"/>
</dbReference>
<dbReference type="GO" id="GO:0007030">
    <property type="term" value="P:Golgi organization"/>
    <property type="evidence" value="ECO:0000318"/>
    <property type="project" value="GO_Central"/>
</dbReference>
<dbReference type="VEuPathDB" id="TrichDB:TVAGG3_0965950"/>
<organism evidence="2 3">
    <name type="scientific">Trichomonas vaginalis (strain ATCC PRA-98 / G3)</name>
    <dbReference type="NCBI Taxonomy" id="412133"/>
    <lineage>
        <taxon>Eukaryota</taxon>
        <taxon>Metamonada</taxon>
        <taxon>Parabasalia</taxon>
        <taxon>Trichomonadida</taxon>
        <taxon>Trichomonadidae</taxon>
        <taxon>Trichomonas</taxon>
    </lineage>
</organism>
<gene>
    <name evidence="2" type="ORF">TVAG_239380</name>
</gene>
<dbReference type="STRING" id="5722.A2DGG8"/>
<dbReference type="GO" id="GO:0005801">
    <property type="term" value="C:cis-Golgi network"/>
    <property type="evidence" value="ECO:0007669"/>
    <property type="project" value="InterPro"/>
</dbReference>
<keyword evidence="3" id="KW-1185">Reference proteome</keyword>
<reference evidence="2" key="2">
    <citation type="journal article" date="2007" name="Science">
        <title>Draft genome sequence of the sexually transmitted pathogen Trichomonas vaginalis.</title>
        <authorList>
            <person name="Carlton J.M."/>
            <person name="Hirt R.P."/>
            <person name="Silva J.C."/>
            <person name="Delcher A.L."/>
            <person name="Schatz M."/>
            <person name="Zhao Q."/>
            <person name="Wortman J.R."/>
            <person name="Bidwell S.L."/>
            <person name="Alsmark U.C.M."/>
            <person name="Besteiro S."/>
            <person name="Sicheritz-Ponten T."/>
            <person name="Noel C.J."/>
            <person name="Dacks J.B."/>
            <person name="Foster P.G."/>
            <person name="Simillion C."/>
            <person name="Van de Peer Y."/>
            <person name="Miranda-Saavedra D."/>
            <person name="Barton G.J."/>
            <person name="Westrop G.D."/>
            <person name="Mueller S."/>
            <person name="Dessi D."/>
            <person name="Fiori P.L."/>
            <person name="Ren Q."/>
            <person name="Paulsen I."/>
            <person name="Zhang H."/>
            <person name="Bastida-Corcuera F.D."/>
            <person name="Simoes-Barbosa A."/>
            <person name="Brown M.T."/>
            <person name="Hayes R.D."/>
            <person name="Mukherjee M."/>
            <person name="Okumura C.Y."/>
            <person name="Schneider R."/>
            <person name="Smith A.J."/>
            <person name="Vanacova S."/>
            <person name="Villalvazo M."/>
            <person name="Haas B.J."/>
            <person name="Pertea M."/>
            <person name="Feldblyum T.V."/>
            <person name="Utterback T.R."/>
            <person name="Shu C.L."/>
            <person name="Osoegawa K."/>
            <person name="de Jong P.J."/>
            <person name="Hrdy I."/>
            <person name="Horvathova L."/>
            <person name="Zubacova Z."/>
            <person name="Dolezal P."/>
            <person name="Malik S.B."/>
            <person name="Logsdon J.M. Jr."/>
            <person name="Henze K."/>
            <person name="Gupta A."/>
            <person name="Wang C.C."/>
            <person name="Dunne R.L."/>
            <person name="Upcroft J.A."/>
            <person name="Upcroft P."/>
            <person name="White O."/>
            <person name="Salzberg S.L."/>
            <person name="Tang P."/>
            <person name="Chiu C.-H."/>
            <person name="Lee Y.-S."/>
            <person name="Embley T.M."/>
            <person name="Coombs G.H."/>
            <person name="Mottram J.C."/>
            <person name="Tachezy J."/>
            <person name="Fraser-Liggett C.M."/>
            <person name="Johnson P.J."/>
        </authorList>
    </citation>
    <scope>NUCLEOTIDE SEQUENCE [LARGE SCALE GENOMIC DNA]</scope>
    <source>
        <strain evidence="2">G3</strain>
    </source>
</reference>
<dbReference type="PANTHER" id="PTHR13302:SF8">
    <property type="entry name" value="CONSERVED OLIGOMERIC GOLGI COMPLEX SUBUNIT 3"/>
    <property type="match status" value="1"/>
</dbReference>
<evidence type="ECO:0000259" key="1">
    <source>
        <dbReference type="Pfam" id="PF04136"/>
    </source>
</evidence>
<protein>
    <recommendedName>
        <fullName evidence="1">Conserved oligomeric Golgi complex subunit 3 N-terminal domain-containing protein</fullName>
    </recommendedName>
</protein>
<dbReference type="VEuPathDB" id="TrichDB:TVAG_239380"/>